<protein>
    <recommendedName>
        <fullName evidence="4">DUF721 domain-containing protein</fullName>
    </recommendedName>
</protein>
<evidence type="ECO:0000313" key="2">
    <source>
        <dbReference type="EMBL" id="MCP1726113.1"/>
    </source>
</evidence>
<dbReference type="InterPro" id="IPR007922">
    <property type="entry name" value="DciA-like"/>
</dbReference>
<feature type="compositionally biased region" description="Basic and acidic residues" evidence="1">
    <location>
        <begin position="112"/>
        <end position="126"/>
    </location>
</feature>
<evidence type="ECO:0000256" key="1">
    <source>
        <dbReference type="SAM" id="MobiDB-lite"/>
    </source>
</evidence>
<comment type="caution">
    <text evidence="2">The sequence shown here is derived from an EMBL/GenBank/DDBJ whole genome shotgun (WGS) entry which is preliminary data.</text>
</comment>
<dbReference type="EMBL" id="JALJYF010000001">
    <property type="protein sequence ID" value="MCP1726113.1"/>
    <property type="molecule type" value="Genomic_DNA"/>
</dbReference>
<reference evidence="2 3" key="1">
    <citation type="submission" date="2022-03" db="EMBL/GenBank/DDBJ databases">
        <title>Genomic Encyclopedia of Type Strains, Phase III (KMG-III): the genomes of soil and plant-associated and newly described type strains.</title>
        <authorList>
            <person name="Whitman W."/>
        </authorList>
    </citation>
    <scope>NUCLEOTIDE SEQUENCE [LARGE SCALE GENOMIC DNA]</scope>
    <source>
        <strain evidence="2 3">BSker1</strain>
    </source>
</reference>
<proteinExistence type="predicted"/>
<keyword evidence="3" id="KW-1185">Reference proteome</keyword>
<dbReference type="Proteomes" id="UP001523550">
    <property type="component" value="Unassembled WGS sequence"/>
</dbReference>
<accession>A0ABT1G714</accession>
<sequence length="144" mass="15796">MRQAQGPLAQLIDIAGRQNSLTMRVRDRLPGPLAPHCLGVEFHEGKLRITMDSPAWATRLRYLLPQLESSLKQLPMPAAQSLEVRAGRTGDKAPAARPTSSTEDQGPGLSADSREHIRQAARGIRDPELRQAFERLAGLKASRS</sequence>
<name>A0ABT1G714_9GAMM</name>
<evidence type="ECO:0000313" key="3">
    <source>
        <dbReference type="Proteomes" id="UP001523550"/>
    </source>
</evidence>
<gene>
    <name evidence="2" type="ORF">J2T60_000078</name>
</gene>
<evidence type="ECO:0008006" key="4">
    <source>
        <dbReference type="Google" id="ProtNLM"/>
    </source>
</evidence>
<dbReference type="RefSeq" id="WP_253443858.1">
    <property type="nucleotide sequence ID" value="NZ_JALJYF010000001.1"/>
</dbReference>
<organism evidence="2 3">
    <name type="scientific">Natronospira proteinivora</name>
    <dbReference type="NCBI Taxonomy" id="1807133"/>
    <lineage>
        <taxon>Bacteria</taxon>
        <taxon>Pseudomonadati</taxon>
        <taxon>Pseudomonadota</taxon>
        <taxon>Gammaproteobacteria</taxon>
        <taxon>Natronospirales</taxon>
        <taxon>Natronospiraceae</taxon>
        <taxon>Natronospira</taxon>
    </lineage>
</organism>
<dbReference type="Pfam" id="PF05258">
    <property type="entry name" value="DciA"/>
    <property type="match status" value="1"/>
</dbReference>
<feature type="region of interest" description="Disordered" evidence="1">
    <location>
        <begin position="78"/>
        <end position="126"/>
    </location>
</feature>